<protein>
    <submittedName>
        <fullName evidence="1">Uncharacterized protein</fullName>
    </submittedName>
</protein>
<name>D6TCE0_KTERA</name>
<gene>
    <name evidence="1" type="ORF">Krac_11546</name>
</gene>
<dbReference type="AlphaFoldDB" id="D6TCE0"/>
<dbReference type="EMBL" id="ADVG01000001">
    <property type="protein sequence ID" value="EFH89957.1"/>
    <property type="molecule type" value="Genomic_DNA"/>
</dbReference>
<organism evidence="1 2">
    <name type="scientific">Ktedonobacter racemifer DSM 44963</name>
    <dbReference type="NCBI Taxonomy" id="485913"/>
    <lineage>
        <taxon>Bacteria</taxon>
        <taxon>Bacillati</taxon>
        <taxon>Chloroflexota</taxon>
        <taxon>Ktedonobacteria</taxon>
        <taxon>Ktedonobacterales</taxon>
        <taxon>Ktedonobacteraceae</taxon>
        <taxon>Ktedonobacter</taxon>
    </lineage>
</organism>
<dbReference type="Proteomes" id="UP000004508">
    <property type="component" value="Unassembled WGS sequence"/>
</dbReference>
<reference evidence="1 2" key="1">
    <citation type="journal article" date="2011" name="Stand. Genomic Sci.">
        <title>Non-contiguous finished genome sequence and contextual data of the filamentous soil bacterium Ktedonobacter racemifer type strain (SOSP1-21).</title>
        <authorList>
            <person name="Chang Y.J."/>
            <person name="Land M."/>
            <person name="Hauser L."/>
            <person name="Chertkov O."/>
            <person name="Del Rio T.G."/>
            <person name="Nolan M."/>
            <person name="Copeland A."/>
            <person name="Tice H."/>
            <person name="Cheng J.F."/>
            <person name="Lucas S."/>
            <person name="Han C."/>
            <person name="Goodwin L."/>
            <person name="Pitluck S."/>
            <person name="Ivanova N."/>
            <person name="Ovchinikova G."/>
            <person name="Pati A."/>
            <person name="Chen A."/>
            <person name="Palaniappan K."/>
            <person name="Mavromatis K."/>
            <person name="Liolios K."/>
            <person name="Brettin T."/>
            <person name="Fiebig A."/>
            <person name="Rohde M."/>
            <person name="Abt B."/>
            <person name="Goker M."/>
            <person name="Detter J.C."/>
            <person name="Woyke T."/>
            <person name="Bristow J."/>
            <person name="Eisen J.A."/>
            <person name="Markowitz V."/>
            <person name="Hugenholtz P."/>
            <person name="Kyrpides N.C."/>
            <person name="Klenk H.P."/>
            <person name="Lapidus A."/>
        </authorList>
    </citation>
    <scope>NUCLEOTIDE SEQUENCE [LARGE SCALE GENOMIC DNA]</scope>
    <source>
        <strain evidence="2">DSM 44963</strain>
    </source>
</reference>
<evidence type="ECO:0000313" key="1">
    <source>
        <dbReference type="EMBL" id="EFH89957.1"/>
    </source>
</evidence>
<keyword evidence="2" id="KW-1185">Reference proteome</keyword>
<accession>D6TCE0</accession>
<comment type="caution">
    <text evidence="1">The sequence shown here is derived from an EMBL/GenBank/DDBJ whole genome shotgun (WGS) entry which is preliminary data.</text>
</comment>
<evidence type="ECO:0000313" key="2">
    <source>
        <dbReference type="Proteomes" id="UP000004508"/>
    </source>
</evidence>
<sequence>MVFPVAASLGFALICFIKLKLPKDQQAKSRGHCEHVIAAIEQARPALAGSEKKAEAMRIARYRRNSDIHFDILEVEIIYI</sequence>
<dbReference type="InParanoid" id="D6TCE0"/>
<proteinExistence type="predicted"/>